<evidence type="ECO:0000313" key="1">
    <source>
        <dbReference type="EMBL" id="CAD6190437.1"/>
    </source>
</evidence>
<accession>A0A8S1H4Z9</accession>
<dbReference type="EMBL" id="CAJGYM010000015">
    <property type="protein sequence ID" value="CAD6190437.1"/>
    <property type="molecule type" value="Genomic_DNA"/>
</dbReference>
<protein>
    <submittedName>
        <fullName evidence="1">Uncharacterized protein</fullName>
    </submittedName>
</protein>
<sequence length="98" mass="11622">MIDLDEDANKSDEEDWTEALVGPRNEVKRVEVSDRVKISRERKIQQYRKLIEEIKTEMSVMLRDAHPDHVRICKELSIDLAVFLKELEFAVHRTFPSR</sequence>
<dbReference type="Proteomes" id="UP000835052">
    <property type="component" value="Unassembled WGS sequence"/>
</dbReference>
<dbReference type="AlphaFoldDB" id="A0A8S1H4Z9"/>
<proteinExistence type="predicted"/>
<name>A0A8S1H4Z9_9PELO</name>
<gene>
    <name evidence="1" type="ORF">CAUJ_LOCUS6356</name>
</gene>
<keyword evidence="2" id="KW-1185">Reference proteome</keyword>
<organism evidence="1 2">
    <name type="scientific">Caenorhabditis auriculariae</name>
    <dbReference type="NCBI Taxonomy" id="2777116"/>
    <lineage>
        <taxon>Eukaryota</taxon>
        <taxon>Metazoa</taxon>
        <taxon>Ecdysozoa</taxon>
        <taxon>Nematoda</taxon>
        <taxon>Chromadorea</taxon>
        <taxon>Rhabditida</taxon>
        <taxon>Rhabditina</taxon>
        <taxon>Rhabditomorpha</taxon>
        <taxon>Rhabditoidea</taxon>
        <taxon>Rhabditidae</taxon>
        <taxon>Peloderinae</taxon>
        <taxon>Caenorhabditis</taxon>
    </lineage>
</organism>
<comment type="caution">
    <text evidence="1">The sequence shown here is derived from an EMBL/GenBank/DDBJ whole genome shotgun (WGS) entry which is preliminary data.</text>
</comment>
<evidence type="ECO:0000313" key="2">
    <source>
        <dbReference type="Proteomes" id="UP000835052"/>
    </source>
</evidence>
<reference evidence="1" key="1">
    <citation type="submission" date="2020-10" db="EMBL/GenBank/DDBJ databases">
        <authorList>
            <person name="Kikuchi T."/>
        </authorList>
    </citation>
    <scope>NUCLEOTIDE SEQUENCE</scope>
    <source>
        <strain evidence="1">NKZ352</strain>
    </source>
</reference>